<evidence type="ECO:0000313" key="3">
    <source>
        <dbReference type="Proteomes" id="UP001597283"/>
    </source>
</evidence>
<evidence type="ECO:0000313" key="2">
    <source>
        <dbReference type="EMBL" id="MFD1787414.1"/>
    </source>
</evidence>
<dbReference type="InterPro" id="IPR016152">
    <property type="entry name" value="PTrfase/Anion_transptr"/>
</dbReference>
<accession>A0ABW4NBJ9</accession>
<dbReference type="SUPFAM" id="SSF55804">
    <property type="entry name" value="Phoshotransferase/anion transport protein"/>
    <property type="match status" value="1"/>
</dbReference>
<name>A0ABW4NBJ9_9SPHN</name>
<evidence type="ECO:0000259" key="1">
    <source>
        <dbReference type="PROSITE" id="PS51094"/>
    </source>
</evidence>
<dbReference type="CDD" id="cd00211">
    <property type="entry name" value="PTS_IIA_fru"/>
    <property type="match status" value="1"/>
</dbReference>
<proteinExistence type="predicted"/>
<dbReference type="Proteomes" id="UP001597283">
    <property type="component" value="Unassembled WGS sequence"/>
</dbReference>
<dbReference type="Gene3D" id="3.40.930.10">
    <property type="entry name" value="Mannitol-specific EII, Chain A"/>
    <property type="match status" value="1"/>
</dbReference>
<dbReference type="InterPro" id="IPR051541">
    <property type="entry name" value="PTS_SugarTrans_NitroReg"/>
</dbReference>
<dbReference type="RefSeq" id="WP_380939796.1">
    <property type="nucleotide sequence ID" value="NZ_JBHUFC010000003.1"/>
</dbReference>
<reference evidence="3" key="1">
    <citation type="journal article" date="2019" name="Int. J. Syst. Evol. Microbiol.">
        <title>The Global Catalogue of Microorganisms (GCM) 10K type strain sequencing project: providing services to taxonomists for standard genome sequencing and annotation.</title>
        <authorList>
            <consortium name="The Broad Institute Genomics Platform"/>
            <consortium name="The Broad Institute Genome Sequencing Center for Infectious Disease"/>
            <person name="Wu L."/>
            <person name="Ma J."/>
        </authorList>
    </citation>
    <scope>NUCLEOTIDE SEQUENCE [LARGE SCALE GENOMIC DNA]</scope>
    <source>
        <strain evidence="3">Q85</strain>
    </source>
</reference>
<dbReference type="PROSITE" id="PS51094">
    <property type="entry name" value="PTS_EIIA_TYPE_2"/>
    <property type="match status" value="1"/>
</dbReference>
<keyword evidence="2" id="KW-0762">Sugar transport</keyword>
<organism evidence="2 3">
    <name type="scientific">Sphingomonas floccifaciens</name>
    <dbReference type="NCBI Taxonomy" id="1844115"/>
    <lineage>
        <taxon>Bacteria</taxon>
        <taxon>Pseudomonadati</taxon>
        <taxon>Pseudomonadota</taxon>
        <taxon>Alphaproteobacteria</taxon>
        <taxon>Sphingomonadales</taxon>
        <taxon>Sphingomonadaceae</taxon>
        <taxon>Sphingomonas</taxon>
    </lineage>
</organism>
<dbReference type="InterPro" id="IPR002178">
    <property type="entry name" value="PTS_EIIA_type-2_dom"/>
</dbReference>
<keyword evidence="2" id="KW-0813">Transport</keyword>
<feature type="domain" description="PTS EIIA type-2" evidence="1">
    <location>
        <begin position="9"/>
        <end position="152"/>
    </location>
</feature>
<dbReference type="PANTHER" id="PTHR47738">
    <property type="entry name" value="PTS SYSTEM FRUCTOSE-LIKE EIIA COMPONENT-RELATED"/>
    <property type="match status" value="1"/>
</dbReference>
<sequence length="158" mass="16406">MMTTADLGDLLAPEAVLADVAAGNKRALFAALGAAAARVWSLDEGVVAAALAAREKLGTTGFGGGVAVPHARIEGLDAVRGVFVRLPRAIEFDAVDSLPVDLVFMMLSPPEAGADHLKALARVSRRLRDRAFAEKLRGAGSRDALYALLTAAETRDAA</sequence>
<dbReference type="PROSITE" id="PS00372">
    <property type="entry name" value="PTS_EIIA_TYPE_2_HIS"/>
    <property type="match status" value="1"/>
</dbReference>
<dbReference type="PANTHER" id="PTHR47738:SF1">
    <property type="entry name" value="NITROGEN REGULATORY PROTEIN"/>
    <property type="match status" value="1"/>
</dbReference>
<comment type="caution">
    <text evidence="2">The sequence shown here is derived from an EMBL/GenBank/DDBJ whole genome shotgun (WGS) entry which is preliminary data.</text>
</comment>
<protein>
    <submittedName>
        <fullName evidence="2">PTS sugar transporter subunit IIA</fullName>
    </submittedName>
</protein>
<dbReference type="EMBL" id="JBHUFC010000003">
    <property type="protein sequence ID" value="MFD1787414.1"/>
    <property type="molecule type" value="Genomic_DNA"/>
</dbReference>
<gene>
    <name evidence="2" type="ORF">ACFSC3_07500</name>
</gene>
<keyword evidence="3" id="KW-1185">Reference proteome</keyword>
<dbReference type="Pfam" id="PF00359">
    <property type="entry name" value="PTS_EIIA_2"/>
    <property type="match status" value="1"/>
</dbReference>